<evidence type="ECO:0000259" key="3">
    <source>
        <dbReference type="PROSITE" id="PS50937"/>
    </source>
</evidence>
<dbReference type="CDD" id="cd04778">
    <property type="entry name" value="HTH_MerR-like_sg2"/>
    <property type="match status" value="1"/>
</dbReference>
<dbReference type="Gene3D" id="1.10.1660.10">
    <property type="match status" value="1"/>
</dbReference>
<keyword evidence="5" id="KW-1185">Reference proteome</keyword>
<feature type="region of interest" description="Disordered" evidence="2">
    <location>
        <begin position="265"/>
        <end position="316"/>
    </location>
</feature>
<name>A0ABZ0WKD9_9BURK</name>
<dbReference type="SMART" id="SM00422">
    <property type="entry name" value="HTH_MERR"/>
    <property type="match status" value="1"/>
</dbReference>
<accession>A0ABZ0WKD9</accession>
<organism evidence="4 5">
    <name type="scientific">Paraburkholderia kururiensis</name>
    <dbReference type="NCBI Taxonomy" id="984307"/>
    <lineage>
        <taxon>Bacteria</taxon>
        <taxon>Pseudomonadati</taxon>
        <taxon>Pseudomonadota</taxon>
        <taxon>Betaproteobacteria</taxon>
        <taxon>Burkholderiales</taxon>
        <taxon>Burkholderiaceae</taxon>
        <taxon>Paraburkholderia</taxon>
    </lineage>
</organism>
<dbReference type="SUPFAM" id="SSF46955">
    <property type="entry name" value="Putative DNA-binding domain"/>
    <property type="match status" value="1"/>
</dbReference>
<dbReference type="InterPro" id="IPR009061">
    <property type="entry name" value="DNA-bd_dom_put_sf"/>
</dbReference>
<dbReference type="InterPro" id="IPR000551">
    <property type="entry name" value="MerR-type_HTH_dom"/>
</dbReference>
<dbReference type="EMBL" id="CP139965">
    <property type="protein sequence ID" value="WQD77818.1"/>
    <property type="molecule type" value="Genomic_DNA"/>
</dbReference>
<dbReference type="PANTHER" id="PTHR30204">
    <property type="entry name" value="REDOX-CYCLING DRUG-SENSING TRANSCRIPTIONAL ACTIVATOR SOXR"/>
    <property type="match status" value="1"/>
</dbReference>
<feature type="domain" description="HTH merR-type" evidence="3">
    <location>
        <begin position="21"/>
        <end position="89"/>
    </location>
</feature>
<dbReference type="PROSITE" id="PS50937">
    <property type="entry name" value="HTH_MERR_2"/>
    <property type="match status" value="1"/>
</dbReference>
<dbReference type="Pfam" id="PF13411">
    <property type="entry name" value="MerR_1"/>
    <property type="match status" value="1"/>
</dbReference>
<keyword evidence="1" id="KW-0238">DNA-binding</keyword>
<dbReference type="Proteomes" id="UP001325479">
    <property type="component" value="Chromosome"/>
</dbReference>
<feature type="compositionally biased region" description="Low complexity" evidence="2">
    <location>
        <begin position="266"/>
        <end position="279"/>
    </location>
</feature>
<proteinExistence type="predicted"/>
<feature type="compositionally biased region" description="Low complexity" evidence="2">
    <location>
        <begin position="287"/>
        <end position="298"/>
    </location>
</feature>
<protein>
    <submittedName>
        <fullName evidence="4">MerR family transcriptional regulator</fullName>
    </submittedName>
</protein>
<gene>
    <name evidence="4" type="ORF">U0042_27930</name>
</gene>
<reference evidence="4 5" key="1">
    <citation type="submission" date="2023-12" db="EMBL/GenBank/DDBJ databases">
        <title>Genome sequencing and assembly of bacterial species from a model synthetic community.</title>
        <authorList>
            <person name="Hogle S.L."/>
        </authorList>
    </citation>
    <scope>NUCLEOTIDE SEQUENCE [LARGE SCALE GENOMIC DNA]</scope>
    <source>
        <strain evidence="4 5">HAMBI 2494</strain>
    </source>
</reference>
<dbReference type="InterPro" id="IPR047057">
    <property type="entry name" value="MerR_fam"/>
</dbReference>
<evidence type="ECO:0000313" key="5">
    <source>
        <dbReference type="Proteomes" id="UP001325479"/>
    </source>
</evidence>
<dbReference type="PANTHER" id="PTHR30204:SF93">
    <property type="entry name" value="HTH MERR-TYPE DOMAIN-CONTAINING PROTEIN"/>
    <property type="match status" value="1"/>
</dbReference>
<evidence type="ECO:0000256" key="2">
    <source>
        <dbReference type="SAM" id="MobiDB-lite"/>
    </source>
</evidence>
<evidence type="ECO:0000313" key="4">
    <source>
        <dbReference type="EMBL" id="WQD77818.1"/>
    </source>
</evidence>
<sequence>MPKTPFPAAPASAPSDPPRNEYTVDELARVADTTVRNVRAYQDRGLLAPPEKRGRVGVYDDTHVSRLKLINHLLARGYTLANIQDLIKAIDEGHDLRSILGLESAIGSRWSHERPRKYSLVELGRMFGGKASPTVLAKALELGLLERDGLSFVAKSPAALNAGAAMAREGIPAADLLDAVRAARPHFGAVAKAMVDLVVRQLDRYESGDLPPPADVPALVDAIWRIRPLGMVLVETEMNRALEEASGDYLGARVAAIMEKLGHGEAAGTTGDKTAATKRATARKAASHAAASGTAGRASPDKPARSNTTKVGRGRT</sequence>
<feature type="region of interest" description="Disordered" evidence="2">
    <location>
        <begin position="1"/>
        <end position="22"/>
    </location>
</feature>
<dbReference type="RefSeq" id="WP_114812669.1">
    <property type="nucleotide sequence ID" value="NZ_CP139965.1"/>
</dbReference>
<evidence type="ECO:0000256" key="1">
    <source>
        <dbReference type="ARBA" id="ARBA00023125"/>
    </source>
</evidence>